<keyword evidence="1" id="KW-0812">Transmembrane</keyword>
<organism evidence="3 4">
    <name type="scientific">Butyrivibrio fibrisolvens</name>
    <dbReference type="NCBI Taxonomy" id="831"/>
    <lineage>
        <taxon>Bacteria</taxon>
        <taxon>Bacillati</taxon>
        <taxon>Bacillota</taxon>
        <taxon>Clostridia</taxon>
        <taxon>Lachnospirales</taxon>
        <taxon>Lachnospiraceae</taxon>
        <taxon>Butyrivibrio</taxon>
    </lineage>
</organism>
<keyword evidence="1" id="KW-1133">Transmembrane helix</keyword>
<dbReference type="Pfam" id="PF13240">
    <property type="entry name" value="Zn_Ribbon_1"/>
    <property type="match status" value="1"/>
</dbReference>
<name>A0A1H9LDS3_BUTFI</name>
<gene>
    <name evidence="3" type="ORF">SAMN04487884_10236</name>
</gene>
<feature type="domain" description="Zinc-ribbon" evidence="2">
    <location>
        <begin position="2"/>
        <end position="23"/>
    </location>
</feature>
<dbReference type="AlphaFoldDB" id="A0A1H9LDS3"/>
<evidence type="ECO:0000313" key="4">
    <source>
        <dbReference type="Proteomes" id="UP000182584"/>
    </source>
</evidence>
<dbReference type="Proteomes" id="UP000182584">
    <property type="component" value="Unassembled WGS sequence"/>
</dbReference>
<accession>A0A1H9LDS3</accession>
<dbReference type="EMBL" id="FOGJ01000002">
    <property type="protein sequence ID" value="SER09508.1"/>
    <property type="molecule type" value="Genomic_DNA"/>
</dbReference>
<dbReference type="InterPro" id="IPR026870">
    <property type="entry name" value="Zinc_ribbon_dom"/>
</dbReference>
<evidence type="ECO:0000259" key="2">
    <source>
        <dbReference type="Pfam" id="PF13240"/>
    </source>
</evidence>
<proteinExistence type="predicted"/>
<keyword evidence="1" id="KW-0472">Membrane</keyword>
<reference evidence="3 4" key="1">
    <citation type="submission" date="2016-10" db="EMBL/GenBank/DDBJ databases">
        <authorList>
            <person name="de Groot N.N."/>
        </authorList>
    </citation>
    <scope>NUCLEOTIDE SEQUENCE [LARGE SCALE GENOMIC DNA]</scope>
    <source>
        <strain evidence="3 4">AR40</strain>
    </source>
</reference>
<dbReference type="RefSeq" id="WP_177174855.1">
    <property type="nucleotide sequence ID" value="NZ_FOGJ01000002.1"/>
</dbReference>
<protein>
    <submittedName>
        <fullName evidence="3">Zinc-ribbon domain-containing protein</fullName>
    </submittedName>
</protein>
<evidence type="ECO:0000313" key="3">
    <source>
        <dbReference type="EMBL" id="SER09508.1"/>
    </source>
</evidence>
<feature type="transmembrane region" description="Helical" evidence="1">
    <location>
        <begin position="63"/>
        <end position="84"/>
    </location>
</feature>
<sequence>MFCGNCGTQVPEGASTCPNCGAAMAPKSQAQQMNQALQNAGQNLNAAGTKAKDAVKKLDNKQLGMIGAGIVAVIVVIFILKAIFGGSGLKGTYTNGYTTMTFEGSKITFNMMGVEFTAKYKVKKDKIVLDPKSIAFTQEALDYFEDELDMDEDDIQDELDDLVDDMEDDPSASYKYDKKKKVLTMDGIEYYYAENYKVGPNGTYVSDDAEDVTLTFKNGELTYDNDGDDETLSYYCYDDGHDVYVVFYGLEFEDSEFYHTYYTSNFEFDDDEIEINDITFEKE</sequence>
<evidence type="ECO:0000256" key="1">
    <source>
        <dbReference type="SAM" id="Phobius"/>
    </source>
</evidence>
<dbReference type="eggNOG" id="ENOG5032CI7">
    <property type="taxonomic scope" value="Bacteria"/>
</dbReference>